<feature type="transmembrane region" description="Helical" evidence="7">
    <location>
        <begin position="305"/>
        <end position="330"/>
    </location>
</feature>
<evidence type="ECO:0000259" key="8">
    <source>
        <dbReference type="Pfam" id="PF02687"/>
    </source>
</evidence>
<dbReference type="InterPro" id="IPR025857">
    <property type="entry name" value="MacB_PCD"/>
</dbReference>
<feature type="transmembrane region" description="Helical" evidence="7">
    <location>
        <begin position="400"/>
        <end position="420"/>
    </location>
</feature>
<accession>A0A4U1JLC4</accession>
<keyword evidence="5 7" id="KW-0472">Membrane</keyword>
<proteinExistence type="inferred from homology"/>
<evidence type="ECO:0000256" key="2">
    <source>
        <dbReference type="ARBA" id="ARBA00022475"/>
    </source>
</evidence>
<organism evidence="10 11">
    <name type="scientific">Polyangium fumosum</name>
    <dbReference type="NCBI Taxonomy" id="889272"/>
    <lineage>
        <taxon>Bacteria</taxon>
        <taxon>Pseudomonadati</taxon>
        <taxon>Myxococcota</taxon>
        <taxon>Polyangia</taxon>
        <taxon>Polyangiales</taxon>
        <taxon>Polyangiaceae</taxon>
        <taxon>Polyangium</taxon>
    </lineage>
</organism>
<name>A0A4U1JLC4_9BACT</name>
<keyword evidence="2" id="KW-1003">Cell membrane</keyword>
<dbReference type="EMBL" id="SSMQ01000002">
    <property type="protein sequence ID" value="TKD12895.1"/>
    <property type="molecule type" value="Genomic_DNA"/>
</dbReference>
<dbReference type="PANTHER" id="PTHR30572">
    <property type="entry name" value="MEMBRANE COMPONENT OF TRANSPORTER-RELATED"/>
    <property type="match status" value="1"/>
</dbReference>
<reference evidence="10 11" key="1">
    <citation type="submission" date="2019-04" db="EMBL/GenBank/DDBJ databases">
        <authorList>
            <person name="Li Y."/>
            <person name="Wang J."/>
        </authorList>
    </citation>
    <scope>NUCLEOTIDE SEQUENCE [LARGE SCALE GENOMIC DNA]</scope>
    <source>
        <strain evidence="10 11">DSM 14668</strain>
    </source>
</reference>
<dbReference type="InterPro" id="IPR003838">
    <property type="entry name" value="ABC3_permease_C"/>
</dbReference>
<gene>
    <name evidence="10" type="ORF">E8A74_03110</name>
</gene>
<dbReference type="Pfam" id="PF02687">
    <property type="entry name" value="FtsX"/>
    <property type="match status" value="1"/>
</dbReference>
<comment type="similarity">
    <text evidence="6">Belongs to the ABC-4 integral membrane protein family.</text>
</comment>
<keyword evidence="4 7" id="KW-1133">Transmembrane helix</keyword>
<feature type="domain" description="MacB-like periplasmic core" evidence="9">
    <location>
        <begin position="39"/>
        <end position="260"/>
    </location>
</feature>
<feature type="transmembrane region" description="Helical" evidence="7">
    <location>
        <begin position="351"/>
        <end position="380"/>
    </location>
</feature>
<dbReference type="OrthoDB" id="9770099at2"/>
<dbReference type="GO" id="GO:0005886">
    <property type="term" value="C:plasma membrane"/>
    <property type="evidence" value="ECO:0007669"/>
    <property type="project" value="UniProtKB-SubCell"/>
</dbReference>
<protein>
    <submittedName>
        <fullName evidence="10">ABC transporter permease</fullName>
    </submittedName>
</protein>
<evidence type="ECO:0000256" key="7">
    <source>
        <dbReference type="SAM" id="Phobius"/>
    </source>
</evidence>
<dbReference type="InterPro" id="IPR050250">
    <property type="entry name" value="Macrolide_Exporter_MacB"/>
</dbReference>
<dbReference type="PANTHER" id="PTHR30572:SF4">
    <property type="entry name" value="ABC TRANSPORTER PERMEASE YTRF"/>
    <property type="match status" value="1"/>
</dbReference>
<evidence type="ECO:0000313" key="10">
    <source>
        <dbReference type="EMBL" id="TKD12895.1"/>
    </source>
</evidence>
<keyword evidence="11" id="KW-1185">Reference proteome</keyword>
<evidence type="ECO:0000256" key="6">
    <source>
        <dbReference type="ARBA" id="ARBA00038076"/>
    </source>
</evidence>
<dbReference type="AlphaFoldDB" id="A0A4U1JLC4"/>
<evidence type="ECO:0000256" key="3">
    <source>
        <dbReference type="ARBA" id="ARBA00022692"/>
    </source>
</evidence>
<comment type="caution">
    <text evidence="10">The sequence shown here is derived from an EMBL/GenBank/DDBJ whole genome shotgun (WGS) entry which is preliminary data.</text>
</comment>
<evidence type="ECO:0000256" key="5">
    <source>
        <dbReference type="ARBA" id="ARBA00023136"/>
    </source>
</evidence>
<evidence type="ECO:0000313" key="11">
    <source>
        <dbReference type="Proteomes" id="UP000309215"/>
    </source>
</evidence>
<comment type="subcellular location">
    <subcellularLocation>
        <location evidence="1">Cell membrane</location>
        <topology evidence="1">Multi-pass membrane protein</topology>
    </subcellularLocation>
</comment>
<feature type="domain" description="ABC3 transporter permease C-terminal" evidence="8">
    <location>
        <begin position="310"/>
        <end position="427"/>
    </location>
</feature>
<dbReference type="GO" id="GO:0022857">
    <property type="term" value="F:transmembrane transporter activity"/>
    <property type="evidence" value="ECO:0007669"/>
    <property type="project" value="TreeGrafter"/>
</dbReference>
<evidence type="ECO:0000256" key="1">
    <source>
        <dbReference type="ARBA" id="ARBA00004651"/>
    </source>
</evidence>
<evidence type="ECO:0000259" key="9">
    <source>
        <dbReference type="Pfam" id="PF12704"/>
    </source>
</evidence>
<feature type="transmembrane region" description="Helical" evidence="7">
    <location>
        <begin position="36"/>
        <end position="59"/>
    </location>
</feature>
<keyword evidence="3 7" id="KW-0812">Transmembrane</keyword>
<sequence length="434" mass="47667">MVAGASRGWPRSCRGDASMRFLDLLRSVRFVVGGRLRALLTLLGVMIGSGSIVVLASLLRSGEAALLRASQEATESDLVQVRREEANARDRKRTRRELSRDDARALRASGGIRGFDAQSESTKRTEAHASDKKTSITLVSATPAARSLYRLELARGRFFVDADLERRARVCILGHEVWQKLFGDRGFAGFEADELPRILVEGHTWTVIGVLVNRPIFGSTDSTDIWNRKVLVPETTYDAILSPNHAVNRIYVRRTDTAEVTTPLSTLRSIVSSTLLRRHLGVKNFKIEDDESSSQDRLILSVVELLLLSTSLMALLVGGINIMNIMLVTVTERTREIGIRRAVGAPRRAILAQFLLEAAAVSSIGGAFGVLGGVGISWLLAQVMTQVVGRWDHHVEPWSIGLGLGLALVTGVIFGFYPAWRAARLDPIEALRIE</sequence>
<dbReference type="Pfam" id="PF12704">
    <property type="entry name" value="MacB_PCD"/>
    <property type="match status" value="1"/>
</dbReference>
<dbReference type="Proteomes" id="UP000309215">
    <property type="component" value="Unassembled WGS sequence"/>
</dbReference>
<evidence type="ECO:0000256" key="4">
    <source>
        <dbReference type="ARBA" id="ARBA00022989"/>
    </source>
</evidence>